<dbReference type="InterPro" id="IPR003661">
    <property type="entry name" value="HisK_dim/P_dom"/>
</dbReference>
<keyword evidence="3" id="KW-0597">Phosphoprotein</keyword>
<dbReference type="InterPro" id="IPR036890">
    <property type="entry name" value="HATPase_C_sf"/>
</dbReference>
<dbReference type="Pfam" id="PF02518">
    <property type="entry name" value="HATPase_c"/>
    <property type="match status" value="1"/>
</dbReference>
<dbReference type="InterPro" id="IPR005467">
    <property type="entry name" value="His_kinase_dom"/>
</dbReference>
<dbReference type="OrthoDB" id="9795133at2"/>
<sequence length="454" mass="48891">MLTGKAPQPEPVNASAEGEQIWLNVIGKMEETWGQLIGQQVELERKNAALEEAHAFMASVFESMSDVLVACDTALRIVRTNTAAEKLFAPEGQSIVGVRLEDLIAPSSGLKAEDVASSMTRRQGLEDREFQFSTTSGALPFAVNGTLLYDRRQRLSGIVLLGRPLGEVRRAYSELDQAHRNLKAAHVQLVQAEKMASLGRLVAGVAHELNNPISFVYGNAYTLKRFVPRLVAYLEHIHAQPGAALFAQERQALRVDMVVSELGGTLDGIVEGAERVRDIVADLRRFSSDRRSAGAVFDMAGVVRTGLEWVLASADRIVETRMDVEEPLEVEGHAGRMQQVVMNLVQNALDAMEDVPHPVLCVTAKRDGVRVRVQIADNGSGIPPDVAGHIFDPFFTTKPVGKGTGLGLAICYGTVSDHGGQFTVRNGAQGGAVVAFDLPAFAPDGGPAVLPEEG</sequence>
<gene>
    <name evidence="5" type="ORF">B8X00_08230</name>
</gene>
<keyword evidence="5" id="KW-0808">Transferase</keyword>
<dbReference type="SMART" id="SM00388">
    <property type="entry name" value="HisKA"/>
    <property type="match status" value="1"/>
</dbReference>
<dbReference type="GO" id="GO:0000155">
    <property type="term" value="F:phosphorelay sensor kinase activity"/>
    <property type="evidence" value="ECO:0007669"/>
    <property type="project" value="InterPro"/>
</dbReference>
<dbReference type="AlphaFoldDB" id="A0A269XZY4"/>
<name>A0A269XZY4_9PROT</name>
<dbReference type="InterPro" id="IPR036097">
    <property type="entry name" value="HisK_dim/P_sf"/>
</dbReference>
<evidence type="ECO:0000256" key="1">
    <source>
        <dbReference type="ARBA" id="ARBA00000085"/>
    </source>
</evidence>
<dbReference type="Gene3D" id="3.30.450.20">
    <property type="entry name" value="PAS domain"/>
    <property type="match status" value="1"/>
</dbReference>
<proteinExistence type="predicted"/>
<reference evidence="5 6" key="1">
    <citation type="submission" date="2017-04" db="EMBL/GenBank/DDBJ databases">
        <title>Kefir bacterial isolates.</title>
        <authorList>
            <person name="Kim Y."/>
            <person name="Blasche S."/>
            <person name="Patil K.R."/>
        </authorList>
    </citation>
    <scope>NUCLEOTIDE SEQUENCE [LARGE SCALE GENOMIC DNA]</scope>
    <source>
        <strain evidence="5 6">KR</strain>
    </source>
</reference>
<dbReference type="InterPro" id="IPR035965">
    <property type="entry name" value="PAS-like_dom_sf"/>
</dbReference>
<evidence type="ECO:0000313" key="5">
    <source>
        <dbReference type="EMBL" id="PAK77966.1"/>
    </source>
</evidence>
<dbReference type="PROSITE" id="PS50109">
    <property type="entry name" value="HIS_KIN"/>
    <property type="match status" value="1"/>
</dbReference>
<feature type="domain" description="Histidine kinase" evidence="4">
    <location>
        <begin position="204"/>
        <end position="442"/>
    </location>
</feature>
<keyword evidence="5" id="KW-0418">Kinase</keyword>
<dbReference type="EMBL" id="NCXK01000009">
    <property type="protein sequence ID" value="PAK77966.1"/>
    <property type="molecule type" value="Genomic_DNA"/>
</dbReference>
<dbReference type="SUPFAM" id="SSF47384">
    <property type="entry name" value="Homodimeric domain of signal transducing histidine kinase"/>
    <property type="match status" value="1"/>
</dbReference>
<dbReference type="Proteomes" id="UP000216151">
    <property type="component" value="Unassembled WGS sequence"/>
</dbReference>
<evidence type="ECO:0000256" key="2">
    <source>
        <dbReference type="ARBA" id="ARBA00012438"/>
    </source>
</evidence>
<comment type="catalytic activity">
    <reaction evidence="1">
        <text>ATP + protein L-histidine = ADP + protein N-phospho-L-histidine.</text>
        <dbReference type="EC" id="2.7.13.3"/>
    </reaction>
</comment>
<accession>A0A269XZY4</accession>
<keyword evidence="6" id="KW-1185">Reference proteome</keyword>
<comment type="caution">
    <text evidence="5">The sequence shown here is derived from an EMBL/GenBank/DDBJ whole genome shotgun (WGS) entry which is preliminary data.</text>
</comment>
<dbReference type="EC" id="2.7.13.3" evidence="2"/>
<dbReference type="Gene3D" id="1.10.287.130">
    <property type="match status" value="1"/>
</dbReference>
<dbReference type="PRINTS" id="PR00344">
    <property type="entry name" value="BCTRLSENSOR"/>
</dbReference>
<dbReference type="SUPFAM" id="SSF55874">
    <property type="entry name" value="ATPase domain of HSP90 chaperone/DNA topoisomerase II/histidine kinase"/>
    <property type="match status" value="1"/>
</dbReference>
<dbReference type="PANTHER" id="PTHR43065:SF42">
    <property type="entry name" value="TWO-COMPONENT SENSOR PPRA"/>
    <property type="match status" value="1"/>
</dbReference>
<evidence type="ECO:0000259" key="4">
    <source>
        <dbReference type="PROSITE" id="PS50109"/>
    </source>
</evidence>
<dbReference type="RefSeq" id="WP_095349792.1">
    <property type="nucleotide sequence ID" value="NZ_JAMYZV010000009.1"/>
</dbReference>
<organism evidence="5 6">
    <name type="scientific">Acetobacter fabarum</name>
    <dbReference type="NCBI Taxonomy" id="483199"/>
    <lineage>
        <taxon>Bacteria</taxon>
        <taxon>Pseudomonadati</taxon>
        <taxon>Pseudomonadota</taxon>
        <taxon>Alphaproteobacteria</taxon>
        <taxon>Acetobacterales</taxon>
        <taxon>Acetobacteraceae</taxon>
        <taxon>Acetobacter</taxon>
    </lineage>
</organism>
<dbReference type="InterPro" id="IPR004358">
    <property type="entry name" value="Sig_transdc_His_kin-like_C"/>
</dbReference>
<dbReference type="Gene3D" id="3.30.565.10">
    <property type="entry name" value="Histidine kinase-like ATPase, C-terminal domain"/>
    <property type="match status" value="1"/>
</dbReference>
<dbReference type="SUPFAM" id="SSF55785">
    <property type="entry name" value="PYP-like sensor domain (PAS domain)"/>
    <property type="match status" value="1"/>
</dbReference>
<evidence type="ECO:0000313" key="6">
    <source>
        <dbReference type="Proteomes" id="UP000216151"/>
    </source>
</evidence>
<dbReference type="CDD" id="cd00082">
    <property type="entry name" value="HisKA"/>
    <property type="match status" value="1"/>
</dbReference>
<dbReference type="InterPro" id="IPR013656">
    <property type="entry name" value="PAS_4"/>
</dbReference>
<dbReference type="Pfam" id="PF08448">
    <property type="entry name" value="PAS_4"/>
    <property type="match status" value="1"/>
</dbReference>
<dbReference type="PANTHER" id="PTHR43065">
    <property type="entry name" value="SENSOR HISTIDINE KINASE"/>
    <property type="match status" value="1"/>
</dbReference>
<protein>
    <recommendedName>
        <fullName evidence="2">histidine kinase</fullName>
        <ecNumber evidence="2">2.7.13.3</ecNumber>
    </recommendedName>
</protein>
<dbReference type="InterPro" id="IPR003594">
    <property type="entry name" value="HATPase_dom"/>
</dbReference>
<evidence type="ECO:0000256" key="3">
    <source>
        <dbReference type="ARBA" id="ARBA00022553"/>
    </source>
</evidence>
<dbReference type="SMART" id="SM00387">
    <property type="entry name" value="HATPase_c"/>
    <property type="match status" value="1"/>
</dbReference>